<organism evidence="11 12">
    <name type="scientific">Slackia equolifaciens</name>
    <dbReference type="NCBI Taxonomy" id="498718"/>
    <lineage>
        <taxon>Bacteria</taxon>
        <taxon>Bacillati</taxon>
        <taxon>Actinomycetota</taxon>
        <taxon>Coriobacteriia</taxon>
        <taxon>Eggerthellales</taxon>
        <taxon>Eggerthellaceae</taxon>
        <taxon>Slackia</taxon>
    </lineage>
</organism>
<keyword evidence="6" id="KW-0547">Nucleotide-binding</keyword>
<dbReference type="InterPro" id="IPR043519">
    <property type="entry name" value="NT_sf"/>
</dbReference>
<keyword evidence="12" id="KW-1185">Reference proteome</keyword>
<dbReference type="Pfam" id="PF01909">
    <property type="entry name" value="NTP_transf_2"/>
    <property type="match status" value="1"/>
</dbReference>
<dbReference type="RefSeq" id="WP_123209271.1">
    <property type="nucleotide sequence ID" value="NZ_JBHTHO010000012.1"/>
</dbReference>
<dbReference type="GO" id="GO:0046872">
    <property type="term" value="F:metal ion binding"/>
    <property type="evidence" value="ECO:0007669"/>
    <property type="project" value="UniProtKB-KW"/>
</dbReference>
<evidence type="ECO:0000313" key="12">
    <source>
        <dbReference type="Proteomes" id="UP000269591"/>
    </source>
</evidence>
<comment type="caution">
    <text evidence="11">The sequence shown here is derived from an EMBL/GenBank/DDBJ whole genome shotgun (WGS) entry which is preliminary data.</text>
</comment>
<dbReference type="PANTHER" id="PTHR33571:SF12">
    <property type="entry name" value="BSL3053 PROTEIN"/>
    <property type="match status" value="1"/>
</dbReference>
<evidence type="ECO:0000256" key="4">
    <source>
        <dbReference type="ARBA" id="ARBA00022695"/>
    </source>
</evidence>
<accession>A0A3N0AVD2</accession>
<sequence>MRKEVTYHHIVDTRVPLSLRLPARIVEPIEEYAAQHRLSKTDAFIHFLELGLAQREKEFTSETIGTIQTQIEEILRLLKADNRPGIPTQEEIREAVREVSAEYPGIAQVYLFGSFARGDSAPTSDIDLRLILDRSHSFNLHDLVHFSKRIEKMTGRTVDVITSDQLRNTNLSKAIEREKVLLYERES</sequence>
<evidence type="ECO:0000256" key="8">
    <source>
        <dbReference type="ARBA" id="ARBA00022842"/>
    </source>
</evidence>
<protein>
    <recommendedName>
        <fullName evidence="10">Polymerase nucleotidyl transferase domain-containing protein</fullName>
    </recommendedName>
</protein>
<name>A0A3N0AVD2_9ACTN</name>
<dbReference type="GO" id="GO:0005524">
    <property type="term" value="F:ATP binding"/>
    <property type="evidence" value="ECO:0007669"/>
    <property type="project" value="UniProtKB-KW"/>
</dbReference>
<gene>
    <name evidence="11" type="ORF">DMP06_08305</name>
</gene>
<dbReference type="AlphaFoldDB" id="A0A3N0AVD2"/>
<keyword evidence="4" id="KW-0548">Nucleotidyltransferase</keyword>
<evidence type="ECO:0000256" key="9">
    <source>
        <dbReference type="ARBA" id="ARBA00038276"/>
    </source>
</evidence>
<feature type="domain" description="Polymerase nucleotidyl transferase" evidence="10">
    <location>
        <begin position="92"/>
        <end position="181"/>
    </location>
</feature>
<keyword evidence="8" id="KW-0460">Magnesium</keyword>
<reference evidence="12" key="1">
    <citation type="submission" date="2018-05" db="EMBL/GenBank/DDBJ databases">
        <title>Genome Sequencing of selected type strains of the family Eggerthellaceae.</title>
        <authorList>
            <person name="Danylec N."/>
            <person name="Stoll D.A."/>
            <person name="Doetsch A."/>
            <person name="Huch M."/>
        </authorList>
    </citation>
    <scope>NUCLEOTIDE SEQUENCE [LARGE SCALE GENOMIC DNA]</scope>
    <source>
        <strain evidence="12">DSM 24851</strain>
    </source>
</reference>
<evidence type="ECO:0000256" key="6">
    <source>
        <dbReference type="ARBA" id="ARBA00022741"/>
    </source>
</evidence>
<evidence type="ECO:0000256" key="3">
    <source>
        <dbReference type="ARBA" id="ARBA00022679"/>
    </source>
</evidence>
<dbReference type="Proteomes" id="UP000269591">
    <property type="component" value="Unassembled WGS sequence"/>
</dbReference>
<comment type="cofactor">
    <cofactor evidence="1">
        <name>Mg(2+)</name>
        <dbReference type="ChEBI" id="CHEBI:18420"/>
    </cofactor>
</comment>
<evidence type="ECO:0000256" key="7">
    <source>
        <dbReference type="ARBA" id="ARBA00022840"/>
    </source>
</evidence>
<dbReference type="PANTHER" id="PTHR33571">
    <property type="entry name" value="SSL8005 PROTEIN"/>
    <property type="match status" value="1"/>
</dbReference>
<comment type="similarity">
    <text evidence="9">Belongs to the MntA antitoxin family.</text>
</comment>
<keyword evidence="2" id="KW-1277">Toxin-antitoxin system</keyword>
<evidence type="ECO:0000313" key="11">
    <source>
        <dbReference type="EMBL" id="RNL38832.1"/>
    </source>
</evidence>
<proteinExistence type="inferred from homology"/>
<evidence type="ECO:0000256" key="1">
    <source>
        <dbReference type="ARBA" id="ARBA00001946"/>
    </source>
</evidence>
<evidence type="ECO:0000259" key="10">
    <source>
        <dbReference type="Pfam" id="PF01909"/>
    </source>
</evidence>
<keyword evidence="5" id="KW-0479">Metal-binding</keyword>
<dbReference type="OrthoDB" id="9803128at2"/>
<dbReference type="InterPro" id="IPR052038">
    <property type="entry name" value="Type-VII_TA_antitoxin"/>
</dbReference>
<keyword evidence="7" id="KW-0067">ATP-binding</keyword>
<keyword evidence="3" id="KW-0808">Transferase</keyword>
<dbReference type="EMBL" id="QIBX01000015">
    <property type="protein sequence ID" value="RNL38832.1"/>
    <property type="molecule type" value="Genomic_DNA"/>
</dbReference>
<dbReference type="InterPro" id="IPR002934">
    <property type="entry name" value="Polymerase_NTP_transf_dom"/>
</dbReference>
<dbReference type="GO" id="GO:0016779">
    <property type="term" value="F:nucleotidyltransferase activity"/>
    <property type="evidence" value="ECO:0007669"/>
    <property type="project" value="UniProtKB-KW"/>
</dbReference>
<dbReference type="SUPFAM" id="SSF81301">
    <property type="entry name" value="Nucleotidyltransferase"/>
    <property type="match status" value="1"/>
</dbReference>
<evidence type="ECO:0000256" key="5">
    <source>
        <dbReference type="ARBA" id="ARBA00022723"/>
    </source>
</evidence>
<dbReference type="Gene3D" id="3.30.460.10">
    <property type="entry name" value="Beta Polymerase, domain 2"/>
    <property type="match status" value="1"/>
</dbReference>
<dbReference type="CDD" id="cd05403">
    <property type="entry name" value="NT_KNTase_like"/>
    <property type="match status" value="1"/>
</dbReference>
<evidence type="ECO:0000256" key="2">
    <source>
        <dbReference type="ARBA" id="ARBA00022649"/>
    </source>
</evidence>